<accession>A0AAV7N486</accession>
<organism evidence="1 2">
    <name type="scientific">Pleurodeles waltl</name>
    <name type="common">Iberian ribbed newt</name>
    <dbReference type="NCBI Taxonomy" id="8319"/>
    <lineage>
        <taxon>Eukaryota</taxon>
        <taxon>Metazoa</taxon>
        <taxon>Chordata</taxon>
        <taxon>Craniata</taxon>
        <taxon>Vertebrata</taxon>
        <taxon>Euteleostomi</taxon>
        <taxon>Amphibia</taxon>
        <taxon>Batrachia</taxon>
        <taxon>Caudata</taxon>
        <taxon>Salamandroidea</taxon>
        <taxon>Salamandridae</taxon>
        <taxon>Pleurodelinae</taxon>
        <taxon>Pleurodeles</taxon>
    </lineage>
</organism>
<dbReference type="Proteomes" id="UP001066276">
    <property type="component" value="Chromosome 9"/>
</dbReference>
<sequence>MNSHKRLHGGVTHHYGEIPGAGQQYYTEILCHSFRSTEGAPGTPTGAGAACQASTNQQMARSWSGPPLGIRAAVLASGARGGPRRRIVHVPQTLYYASLRVL</sequence>
<gene>
    <name evidence="1" type="ORF">NDU88_008187</name>
</gene>
<evidence type="ECO:0000313" key="1">
    <source>
        <dbReference type="EMBL" id="KAJ1110841.1"/>
    </source>
</evidence>
<proteinExistence type="predicted"/>
<comment type="caution">
    <text evidence="1">The sequence shown here is derived from an EMBL/GenBank/DDBJ whole genome shotgun (WGS) entry which is preliminary data.</text>
</comment>
<keyword evidence="2" id="KW-1185">Reference proteome</keyword>
<reference evidence="1" key="1">
    <citation type="journal article" date="2022" name="bioRxiv">
        <title>Sequencing and chromosome-scale assembly of the giantPleurodeles waltlgenome.</title>
        <authorList>
            <person name="Brown T."/>
            <person name="Elewa A."/>
            <person name="Iarovenko S."/>
            <person name="Subramanian E."/>
            <person name="Araus A.J."/>
            <person name="Petzold A."/>
            <person name="Susuki M."/>
            <person name="Suzuki K.-i.T."/>
            <person name="Hayashi T."/>
            <person name="Toyoda A."/>
            <person name="Oliveira C."/>
            <person name="Osipova E."/>
            <person name="Leigh N.D."/>
            <person name="Simon A."/>
            <person name="Yun M.H."/>
        </authorList>
    </citation>
    <scope>NUCLEOTIDE SEQUENCE</scope>
    <source>
        <strain evidence="1">20211129_DDA</strain>
        <tissue evidence="1">Liver</tissue>
    </source>
</reference>
<protein>
    <submittedName>
        <fullName evidence="1">Uncharacterized protein</fullName>
    </submittedName>
</protein>
<evidence type="ECO:0000313" key="2">
    <source>
        <dbReference type="Proteomes" id="UP001066276"/>
    </source>
</evidence>
<dbReference type="EMBL" id="JANPWB010000013">
    <property type="protein sequence ID" value="KAJ1110841.1"/>
    <property type="molecule type" value="Genomic_DNA"/>
</dbReference>
<dbReference type="AlphaFoldDB" id="A0AAV7N486"/>
<name>A0AAV7N486_PLEWA</name>